<protein>
    <recommendedName>
        <fullName evidence="1">Glycosyltransferase subfamily 4-like N-terminal domain-containing protein</fullName>
    </recommendedName>
</protein>
<feature type="non-terminal residue" evidence="2">
    <location>
        <position position="167"/>
    </location>
</feature>
<dbReference type="InterPro" id="IPR028098">
    <property type="entry name" value="Glyco_trans_4-like_N"/>
</dbReference>
<proteinExistence type="predicted"/>
<dbReference type="EMBL" id="NEXD01000092">
    <property type="protein sequence ID" value="PSN83881.1"/>
    <property type="molecule type" value="Genomic_DNA"/>
</dbReference>
<name>A0A2R6ABU7_9ARCH</name>
<dbReference type="Gene3D" id="3.40.50.2000">
    <property type="entry name" value="Glycogen Phosphorylase B"/>
    <property type="match status" value="1"/>
</dbReference>
<sequence>MSLCFFLPTSVKTRFDAQMGGGSELALYYLSTSLCEMGVDVHVLLDEGQRKDYELDRVKVHSYPIPNNPVGAYWATLSVLSKTWKRFKFETLIDFEQAVVWQKATTASAVLKFVNEKRLKLVYYFGNHYPWLLPPSENPWFLWWFLKRVVKRSDVVLAASSLLAKKT</sequence>
<gene>
    <name evidence="2" type="ORF">B9Q02_10115</name>
</gene>
<feature type="domain" description="Glycosyltransferase subfamily 4-like N-terminal" evidence="1">
    <location>
        <begin position="21"/>
        <end position="164"/>
    </location>
</feature>
<evidence type="ECO:0000313" key="2">
    <source>
        <dbReference type="EMBL" id="PSN83881.1"/>
    </source>
</evidence>
<evidence type="ECO:0000259" key="1">
    <source>
        <dbReference type="Pfam" id="PF13439"/>
    </source>
</evidence>
<dbReference type="Pfam" id="PF13439">
    <property type="entry name" value="Glyco_transf_4"/>
    <property type="match status" value="1"/>
</dbReference>
<accession>A0A2R6ABU7</accession>
<dbReference type="AlphaFoldDB" id="A0A2R6ABU7"/>
<dbReference type="Proteomes" id="UP000240569">
    <property type="component" value="Unassembled WGS sequence"/>
</dbReference>
<dbReference type="SUPFAM" id="SSF53756">
    <property type="entry name" value="UDP-Glycosyltransferase/glycogen phosphorylase"/>
    <property type="match status" value="1"/>
</dbReference>
<evidence type="ECO:0000313" key="3">
    <source>
        <dbReference type="Proteomes" id="UP000240569"/>
    </source>
</evidence>
<organism evidence="2 3">
    <name type="scientific">Candidatus Marsarchaeota G1 archaeon BE_D</name>
    <dbReference type="NCBI Taxonomy" id="1978156"/>
    <lineage>
        <taxon>Archaea</taxon>
        <taxon>Candidatus Marsarchaeota</taxon>
        <taxon>Candidatus Marsarchaeota group 1</taxon>
    </lineage>
</organism>
<comment type="caution">
    <text evidence="2">The sequence shown here is derived from an EMBL/GenBank/DDBJ whole genome shotgun (WGS) entry which is preliminary data.</text>
</comment>
<reference evidence="2 3" key="1">
    <citation type="submission" date="2017-04" db="EMBL/GenBank/DDBJ databases">
        <title>Novel microbial lineages endemic to geothermal iron-oxide mats fill important gaps in the evolutionary history of Archaea.</title>
        <authorList>
            <person name="Jay Z.J."/>
            <person name="Beam J.P."/>
            <person name="Dlakic M."/>
            <person name="Rusch D.B."/>
            <person name="Kozubal M.A."/>
            <person name="Inskeep W.P."/>
        </authorList>
    </citation>
    <scope>NUCLEOTIDE SEQUENCE [LARGE SCALE GENOMIC DNA]</scope>
    <source>
        <strain evidence="2">BE_D</strain>
    </source>
</reference>